<evidence type="ECO:0000256" key="8">
    <source>
        <dbReference type="ARBA" id="ARBA00023004"/>
    </source>
</evidence>
<evidence type="ECO:0000256" key="9">
    <source>
        <dbReference type="ARBA" id="ARBA00023014"/>
    </source>
</evidence>
<dbReference type="InterPro" id="IPR000192">
    <property type="entry name" value="Aminotrans_V_dom"/>
</dbReference>
<sequence length="379" mass="40048">MRVYLDHAATTPVDPRVLQAMLPFFTERAGNASSVHVFGQEARGAVDQARAQVAETVGARPSEIVFTSGATESDNLAVLGVALASEKRGRHIVTTVIEHHAILETCRFLEGRGFTVTALPVDRQGIVDPDDVRGALRTDTVLVSVMAANNEIGTLQPIAEIGKLTRARKIPFHTDATQLVGAAPVTVDELNVDLLSMSAHKRYGPKGIGALYVRAGTPLASVQHGGSHERGRRGGTENVPGIVGFGAALRIAAQEMDAERARLAVMRDRLIREALELPGARLNGDAVRRLSNNVNLSFDGTDSQSLVMGLDLQGVAASSGSACTSGSIEPSHVITALGLPARLAAAAVRLTLGRWTTDADVAYALDALRDVVIRLQQAA</sequence>
<dbReference type="PROSITE" id="PS00595">
    <property type="entry name" value="AA_TRANSFER_CLASS_5"/>
    <property type="match status" value="1"/>
</dbReference>
<keyword evidence="6" id="KW-0479">Metal-binding</keyword>
<keyword evidence="8" id="KW-0408">Iron</keyword>
<dbReference type="Gene3D" id="1.10.260.50">
    <property type="match status" value="1"/>
</dbReference>
<keyword evidence="9" id="KW-0411">Iron-sulfur</keyword>
<comment type="similarity">
    <text evidence="2">Belongs to the class-V pyridoxal-phosphate-dependent aminotransferase family. NifS/IscS subfamily.</text>
</comment>
<evidence type="ECO:0000259" key="12">
    <source>
        <dbReference type="Pfam" id="PF00266"/>
    </source>
</evidence>
<evidence type="ECO:0000256" key="4">
    <source>
        <dbReference type="ARBA" id="ARBA00022679"/>
    </source>
</evidence>
<keyword evidence="7" id="KW-0663">Pyridoxal phosphate</keyword>
<dbReference type="PANTHER" id="PTHR11601">
    <property type="entry name" value="CYSTEINE DESULFURYLASE FAMILY MEMBER"/>
    <property type="match status" value="1"/>
</dbReference>
<evidence type="ECO:0000256" key="6">
    <source>
        <dbReference type="ARBA" id="ARBA00022723"/>
    </source>
</evidence>
<accession>A0A537K796</accession>
<comment type="caution">
    <text evidence="13">The sequence shown here is derived from an EMBL/GenBank/DDBJ whole genome shotgun (WGS) entry which is preliminary data.</text>
</comment>
<dbReference type="EC" id="2.8.1.7" evidence="3"/>
<evidence type="ECO:0000256" key="5">
    <source>
        <dbReference type="ARBA" id="ARBA00022714"/>
    </source>
</evidence>
<protein>
    <recommendedName>
        <fullName evidence="3">cysteine desulfurase</fullName>
        <ecNumber evidence="3">2.8.1.7</ecNumber>
    </recommendedName>
</protein>
<dbReference type="Gene3D" id="3.40.640.10">
    <property type="entry name" value="Type I PLP-dependent aspartate aminotransferase-like (Major domain)"/>
    <property type="match status" value="1"/>
</dbReference>
<dbReference type="InterPro" id="IPR015421">
    <property type="entry name" value="PyrdxlP-dep_Trfase_major"/>
</dbReference>
<evidence type="ECO:0000256" key="11">
    <source>
        <dbReference type="RuleBase" id="RU004504"/>
    </source>
</evidence>
<dbReference type="PIRSF" id="PIRSF005572">
    <property type="entry name" value="NifS"/>
    <property type="match status" value="1"/>
</dbReference>
<evidence type="ECO:0000256" key="3">
    <source>
        <dbReference type="ARBA" id="ARBA00012239"/>
    </source>
</evidence>
<dbReference type="Gene3D" id="3.90.1150.10">
    <property type="entry name" value="Aspartate Aminotransferase, domain 1"/>
    <property type="match status" value="1"/>
</dbReference>
<dbReference type="SUPFAM" id="SSF53383">
    <property type="entry name" value="PLP-dependent transferases"/>
    <property type="match status" value="1"/>
</dbReference>
<feature type="domain" description="Aminotransferase class V" evidence="12">
    <location>
        <begin position="3"/>
        <end position="362"/>
    </location>
</feature>
<organism evidence="13 14">
    <name type="scientific">Candidatus Segetimicrobium genomatis</name>
    <dbReference type="NCBI Taxonomy" id="2569760"/>
    <lineage>
        <taxon>Bacteria</taxon>
        <taxon>Bacillati</taxon>
        <taxon>Candidatus Sysuimicrobiota</taxon>
        <taxon>Candidatus Sysuimicrobiia</taxon>
        <taxon>Candidatus Sysuimicrobiales</taxon>
        <taxon>Candidatus Segetimicrobiaceae</taxon>
        <taxon>Candidatus Segetimicrobium</taxon>
    </lineage>
</organism>
<proteinExistence type="inferred from homology"/>
<keyword evidence="5" id="KW-0001">2Fe-2S</keyword>
<dbReference type="Pfam" id="PF00266">
    <property type="entry name" value="Aminotran_5"/>
    <property type="match status" value="1"/>
</dbReference>
<gene>
    <name evidence="13" type="ORF">E6H00_03580</name>
</gene>
<evidence type="ECO:0000256" key="7">
    <source>
        <dbReference type="ARBA" id="ARBA00022898"/>
    </source>
</evidence>
<dbReference type="FunFam" id="3.40.640.10:FF:000003">
    <property type="entry name" value="Cysteine desulfurase IscS"/>
    <property type="match status" value="1"/>
</dbReference>
<evidence type="ECO:0000313" key="14">
    <source>
        <dbReference type="Proteomes" id="UP000318509"/>
    </source>
</evidence>
<name>A0A537K796_9BACT</name>
<evidence type="ECO:0000256" key="2">
    <source>
        <dbReference type="ARBA" id="ARBA00006490"/>
    </source>
</evidence>
<dbReference type="GO" id="GO:0046872">
    <property type="term" value="F:metal ion binding"/>
    <property type="evidence" value="ECO:0007669"/>
    <property type="project" value="UniProtKB-KW"/>
</dbReference>
<evidence type="ECO:0000256" key="1">
    <source>
        <dbReference type="ARBA" id="ARBA00001933"/>
    </source>
</evidence>
<dbReference type="InterPro" id="IPR015424">
    <property type="entry name" value="PyrdxlP-dep_Trfase"/>
</dbReference>
<evidence type="ECO:0000256" key="10">
    <source>
        <dbReference type="ARBA" id="ARBA00050776"/>
    </source>
</evidence>
<dbReference type="InterPro" id="IPR020578">
    <property type="entry name" value="Aminotrans_V_PyrdxlP_BS"/>
</dbReference>
<dbReference type="Proteomes" id="UP000318509">
    <property type="component" value="Unassembled WGS sequence"/>
</dbReference>
<comment type="cofactor">
    <cofactor evidence="1 11">
        <name>pyridoxal 5'-phosphate</name>
        <dbReference type="ChEBI" id="CHEBI:597326"/>
    </cofactor>
</comment>
<keyword evidence="4" id="KW-0808">Transferase</keyword>
<dbReference type="InterPro" id="IPR015422">
    <property type="entry name" value="PyrdxlP-dep_Trfase_small"/>
</dbReference>
<dbReference type="EMBL" id="VBAK01000088">
    <property type="protein sequence ID" value="TMI91614.1"/>
    <property type="molecule type" value="Genomic_DNA"/>
</dbReference>
<evidence type="ECO:0000313" key="13">
    <source>
        <dbReference type="EMBL" id="TMI91614.1"/>
    </source>
</evidence>
<dbReference type="GO" id="GO:0051537">
    <property type="term" value="F:2 iron, 2 sulfur cluster binding"/>
    <property type="evidence" value="ECO:0007669"/>
    <property type="project" value="UniProtKB-KW"/>
</dbReference>
<dbReference type="PANTHER" id="PTHR11601:SF34">
    <property type="entry name" value="CYSTEINE DESULFURASE"/>
    <property type="match status" value="1"/>
</dbReference>
<reference evidence="13 14" key="1">
    <citation type="journal article" date="2019" name="Nat. Microbiol.">
        <title>Mediterranean grassland soil C-N compound turnover is dependent on rainfall and depth, and is mediated by genomically divergent microorganisms.</title>
        <authorList>
            <person name="Diamond S."/>
            <person name="Andeer P.F."/>
            <person name="Li Z."/>
            <person name="Crits-Christoph A."/>
            <person name="Burstein D."/>
            <person name="Anantharaman K."/>
            <person name="Lane K.R."/>
            <person name="Thomas B.C."/>
            <person name="Pan C."/>
            <person name="Northen T.R."/>
            <person name="Banfield J.F."/>
        </authorList>
    </citation>
    <scope>NUCLEOTIDE SEQUENCE [LARGE SCALE GENOMIC DNA]</scope>
    <source>
        <strain evidence="13">NP_3</strain>
    </source>
</reference>
<dbReference type="InterPro" id="IPR016454">
    <property type="entry name" value="Cysteine_dSase"/>
</dbReference>
<comment type="catalytic activity">
    <reaction evidence="10">
        <text>(sulfur carrier)-H + L-cysteine = (sulfur carrier)-SH + L-alanine</text>
        <dbReference type="Rhea" id="RHEA:43892"/>
        <dbReference type="Rhea" id="RHEA-COMP:14737"/>
        <dbReference type="Rhea" id="RHEA-COMP:14739"/>
        <dbReference type="ChEBI" id="CHEBI:29917"/>
        <dbReference type="ChEBI" id="CHEBI:35235"/>
        <dbReference type="ChEBI" id="CHEBI:57972"/>
        <dbReference type="ChEBI" id="CHEBI:64428"/>
        <dbReference type="EC" id="2.8.1.7"/>
    </reaction>
</comment>
<dbReference type="GO" id="GO:0031071">
    <property type="term" value="F:cysteine desulfurase activity"/>
    <property type="evidence" value="ECO:0007669"/>
    <property type="project" value="UniProtKB-EC"/>
</dbReference>
<dbReference type="AlphaFoldDB" id="A0A537K796"/>